<keyword evidence="6 9" id="KW-0720">Serine protease</keyword>
<dbReference type="Gene3D" id="3.30.70.80">
    <property type="entry name" value="Peptidase S8 propeptide/proteinase inhibitor I9"/>
    <property type="match status" value="1"/>
</dbReference>
<dbReference type="AlphaFoldDB" id="A0A514BWS6"/>
<evidence type="ECO:0000313" key="17">
    <source>
        <dbReference type="Proteomes" id="UP000317199"/>
    </source>
</evidence>
<dbReference type="FunFam" id="3.40.50.200:FF:000014">
    <property type="entry name" value="Proteinase K"/>
    <property type="match status" value="1"/>
</dbReference>
<dbReference type="PANTHER" id="PTHR43806:SF11">
    <property type="entry name" value="CEREVISIN-RELATED"/>
    <property type="match status" value="1"/>
</dbReference>
<evidence type="ECO:0000256" key="3">
    <source>
        <dbReference type="ARBA" id="ARBA00022525"/>
    </source>
</evidence>
<evidence type="ECO:0000256" key="1">
    <source>
        <dbReference type="ARBA" id="ARBA00004613"/>
    </source>
</evidence>
<evidence type="ECO:0000259" key="13">
    <source>
        <dbReference type="Pfam" id="PF00082"/>
    </source>
</evidence>
<evidence type="ECO:0000256" key="5">
    <source>
        <dbReference type="ARBA" id="ARBA00022801"/>
    </source>
</evidence>
<evidence type="ECO:0000256" key="6">
    <source>
        <dbReference type="ARBA" id="ARBA00022825"/>
    </source>
</evidence>
<evidence type="ECO:0000256" key="7">
    <source>
        <dbReference type="ARBA" id="ARBA00023145"/>
    </source>
</evidence>
<feature type="active site" description="Charge relay system" evidence="8 9">
    <location>
        <position position="355"/>
    </location>
</feature>
<dbReference type="SUPFAM" id="SSF54897">
    <property type="entry name" value="Protease propeptides/inhibitors"/>
    <property type="match status" value="1"/>
</dbReference>
<dbReference type="InterPro" id="IPR007280">
    <property type="entry name" value="Peptidase_C_arc/bac"/>
</dbReference>
<feature type="signal peptide" evidence="12">
    <location>
        <begin position="1"/>
        <end position="20"/>
    </location>
</feature>
<keyword evidence="3" id="KW-0964">Secreted</keyword>
<keyword evidence="4 9" id="KW-0645">Protease</keyword>
<dbReference type="FunFam" id="2.60.120.380:FF:000013">
    <property type="entry name" value="Alkaline serine protease"/>
    <property type="match status" value="1"/>
</dbReference>
<accession>A0A514BWS6</accession>
<dbReference type="Gene3D" id="2.60.120.380">
    <property type="match status" value="2"/>
</dbReference>
<dbReference type="EMBL" id="CP041242">
    <property type="protein sequence ID" value="QDH71851.1"/>
    <property type="molecule type" value="Genomic_DNA"/>
</dbReference>
<dbReference type="GO" id="GO:0005615">
    <property type="term" value="C:extracellular space"/>
    <property type="evidence" value="ECO:0007669"/>
    <property type="project" value="TreeGrafter"/>
</dbReference>
<feature type="active site" description="Charge relay system" evidence="8 9">
    <location>
        <position position="199"/>
    </location>
</feature>
<dbReference type="KEGG" id="lyj:FKV23_12065"/>
<sequence>MRVKALAAATLMALSLPAFASSPNGAAELRTSKAPIEGRYIVVLKEDAASLASEASAIAANGQSKPSVAAVAREFASSRGKGRANVVHAYQHVLRGFVVEADDEALARVLADPRVDYVEEDGIVSISATQNNATWGLDRIDQRNLPLNSTYVYDATAANVHAYVIDTGIRASHNDFGGRVGSGYTAINDGNGTNDCNGHGTHVAGTVGGTTWGVAKQARLYPVRVLGCNGNGAWSGVIDGMDWVAGNHTKPAVANMSLGGGATSSIDEAVTRMRNAGVTVVVAAGNDSSNACNYSPARSSSAITVGSTMNNDSRSIHSTWSSNYGSCVNIFAPGSSITSAWHTSNTATNSIGGTSMASPHVAGVAALYLAGNPGATPSQVESAIYNNATLNVLSNIGSGSPNRMLYSLFGGGTDPDPDPDPDPQPGELQNGVPVAGLSGASGSEQFFTLDVPSGATNLVFRITGGSGDADMYVRRGAQPTTSSYDCRPYLNGNEESCSFASPQAGTWHVMLRGYSAYSGVSLTGSFDTGSGGAPCTSCTKYSGSLSGAGSSQVQPNGTYYQSASGTHQGWLKGPAGTDFDLELYRWNGSGWTRVAQSAGPTSEESISYNGTAGYYYWRILSYSGSGSYDFWLQRP</sequence>
<keyword evidence="5 9" id="KW-0378">Hydrolase</keyword>
<dbReference type="PROSITE" id="PS00137">
    <property type="entry name" value="SUBTILASE_HIS"/>
    <property type="match status" value="1"/>
</dbReference>
<dbReference type="SUPFAM" id="SSF52743">
    <property type="entry name" value="Subtilisin-like"/>
    <property type="match status" value="1"/>
</dbReference>
<evidence type="ECO:0000256" key="9">
    <source>
        <dbReference type="PROSITE-ProRule" id="PRU01240"/>
    </source>
</evidence>
<dbReference type="PANTHER" id="PTHR43806">
    <property type="entry name" value="PEPTIDASE S8"/>
    <property type="match status" value="1"/>
</dbReference>
<protein>
    <submittedName>
        <fullName evidence="16">S8 family peptidase</fullName>
    </submittedName>
</protein>
<dbReference type="PROSITE" id="PS00138">
    <property type="entry name" value="SUBTILASE_SER"/>
    <property type="match status" value="1"/>
</dbReference>
<comment type="similarity">
    <text evidence="2 9 10">Belongs to the peptidase S8 family.</text>
</comment>
<reference evidence="16 17" key="1">
    <citation type="submission" date="2019-06" db="EMBL/GenBank/DDBJ databases">
        <title>Lysobacter alkalisoli sp. nov. isolated from saline-alkali soil.</title>
        <authorList>
            <person name="Sun J.-Q."/>
            <person name="Xu L."/>
        </authorList>
    </citation>
    <scope>NUCLEOTIDE SEQUENCE [LARGE SCALE GENOMIC DNA]</scope>
    <source>
        <strain evidence="16 17">SJ-36</strain>
    </source>
</reference>
<comment type="subcellular location">
    <subcellularLocation>
        <location evidence="1">Secreted</location>
    </subcellularLocation>
</comment>
<gene>
    <name evidence="16" type="ORF">FKV23_12065</name>
</gene>
<dbReference type="InterPro" id="IPR034193">
    <property type="entry name" value="PCSK9_ProteinaseK-like"/>
</dbReference>
<dbReference type="InterPro" id="IPR015500">
    <property type="entry name" value="Peptidase_S8_subtilisin-rel"/>
</dbReference>
<dbReference type="InterPro" id="IPR037045">
    <property type="entry name" value="S8pro/Inhibitor_I9_sf"/>
</dbReference>
<dbReference type="Proteomes" id="UP000317199">
    <property type="component" value="Chromosome"/>
</dbReference>
<dbReference type="InterPro" id="IPR010259">
    <property type="entry name" value="S8pro/Inhibitor_I9"/>
</dbReference>
<dbReference type="InterPro" id="IPR036852">
    <property type="entry name" value="Peptidase_S8/S53_dom_sf"/>
</dbReference>
<feature type="chain" id="PRO_5021816528" evidence="12">
    <location>
        <begin position="21"/>
        <end position="635"/>
    </location>
</feature>
<keyword evidence="7" id="KW-0865">Zymogen</keyword>
<organism evidence="16 17">
    <name type="scientific">Marilutibacter alkalisoli</name>
    <dbReference type="NCBI Taxonomy" id="2591633"/>
    <lineage>
        <taxon>Bacteria</taxon>
        <taxon>Pseudomonadati</taxon>
        <taxon>Pseudomonadota</taxon>
        <taxon>Gammaproteobacteria</taxon>
        <taxon>Lysobacterales</taxon>
        <taxon>Lysobacteraceae</taxon>
        <taxon>Marilutibacter</taxon>
    </lineage>
</organism>
<evidence type="ECO:0000256" key="8">
    <source>
        <dbReference type="PIRSR" id="PIRSR615500-1"/>
    </source>
</evidence>
<feature type="active site" description="Charge relay system" evidence="8 9">
    <location>
        <position position="166"/>
    </location>
</feature>
<feature type="domain" description="Inhibitor I9" evidence="15">
    <location>
        <begin position="39"/>
        <end position="126"/>
    </location>
</feature>
<dbReference type="InterPro" id="IPR000209">
    <property type="entry name" value="Peptidase_S8/S53_dom"/>
</dbReference>
<feature type="region of interest" description="Disordered" evidence="11">
    <location>
        <begin position="406"/>
        <end position="435"/>
    </location>
</feature>
<evidence type="ECO:0000256" key="11">
    <source>
        <dbReference type="SAM" id="MobiDB-lite"/>
    </source>
</evidence>
<dbReference type="GO" id="GO:0004252">
    <property type="term" value="F:serine-type endopeptidase activity"/>
    <property type="evidence" value="ECO:0007669"/>
    <property type="project" value="UniProtKB-UniRule"/>
</dbReference>
<feature type="domain" description="Peptidase C-terminal archaeal/bacterial" evidence="14">
    <location>
        <begin position="445"/>
        <end position="513"/>
    </location>
</feature>
<evidence type="ECO:0000259" key="15">
    <source>
        <dbReference type="Pfam" id="PF05922"/>
    </source>
</evidence>
<keyword evidence="17" id="KW-1185">Reference proteome</keyword>
<dbReference type="GO" id="GO:0006508">
    <property type="term" value="P:proteolysis"/>
    <property type="evidence" value="ECO:0007669"/>
    <property type="project" value="UniProtKB-KW"/>
</dbReference>
<evidence type="ECO:0000256" key="2">
    <source>
        <dbReference type="ARBA" id="ARBA00011073"/>
    </source>
</evidence>
<dbReference type="CDD" id="cd04077">
    <property type="entry name" value="Peptidases_S8_PCSK9_ProteinaseK_like"/>
    <property type="match status" value="1"/>
</dbReference>
<evidence type="ECO:0000256" key="10">
    <source>
        <dbReference type="RuleBase" id="RU003355"/>
    </source>
</evidence>
<dbReference type="OrthoDB" id="9790784at2"/>
<dbReference type="Pfam" id="PF00082">
    <property type="entry name" value="Peptidase_S8"/>
    <property type="match status" value="1"/>
</dbReference>
<evidence type="ECO:0000313" key="16">
    <source>
        <dbReference type="EMBL" id="QDH71851.1"/>
    </source>
</evidence>
<dbReference type="PROSITE" id="PS51892">
    <property type="entry name" value="SUBTILASE"/>
    <property type="match status" value="1"/>
</dbReference>
<dbReference type="InterPro" id="IPR050131">
    <property type="entry name" value="Peptidase_S8_subtilisin-like"/>
</dbReference>
<dbReference type="Pfam" id="PF04151">
    <property type="entry name" value="PPC"/>
    <property type="match status" value="1"/>
</dbReference>
<evidence type="ECO:0000256" key="12">
    <source>
        <dbReference type="SAM" id="SignalP"/>
    </source>
</evidence>
<proteinExistence type="inferred from homology"/>
<dbReference type="Pfam" id="PF05922">
    <property type="entry name" value="Inhibitor_I9"/>
    <property type="match status" value="1"/>
</dbReference>
<dbReference type="PRINTS" id="PR00723">
    <property type="entry name" value="SUBTILISIN"/>
</dbReference>
<feature type="domain" description="Peptidase S8/S53" evidence="13">
    <location>
        <begin position="164"/>
        <end position="395"/>
    </location>
</feature>
<dbReference type="InterPro" id="IPR023827">
    <property type="entry name" value="Peptidase_S8_Asp-AS"/>
</dbReference>
<evidence type="ECO:0000256" key="4">
    <source>
        <dbReference type="ARBA" id="ARBA00022670"/>
    </source>
</evidence>
<dbReference type="PROSITE" id="PS00136">
    <property type="entry name" value="SUBTILASE_ASP"/>
    <property type="match status" value="1"/>
</dbReference>
<name>A0A514BWS6_9GAMM</name>
<dbReference type="Gene3D" id="3.40.50.200">
    <property type="entry name" value="Peptidase S8/S53 domain"/>
    <property type="match status" value="1"/>
</dbReference>
<evidence type="ECO:0000259" key="14">
    <source>
        <dbReference type="Pfam" id="PF04151"/>
    </source>
</evidence>
<dbReference type="InterPro" id="IPR023828">
    <property type="entry name" value="Peptidase_S8_Ser-AS"/>
</dbReference>
<dbReference type="InterPro" id="IPR022398">
    <property type="entry name" value="Peptidase_S8_His-AS"/>
</dbReference>
<keyword evidence="12" id="KW-0732">Signal</keyword>